<dbReference type="InterPro" id="IPR011006">
    <property type="entry name" value="CheY-like_superfamily"/>
</dbReference>
<dbReference type="SUPFAM" id="SSF50341">
    <property type="entry name" value="CheW-like"/>
    <property type="match status" value="1"/>
</dbReference>
<dbReference type="Proteomes" id="UP000050411">
    <property type="component" value="Unassembled WGS sequence"/>
</dbReference>
<dbReference type="InterPro" id="IPR002545">
    <property type="entry name" value="CheW-lke_dom"/>
</dbReference>
<dbReference type="InterPro" id="IPR001789">
    <property type="entry name" value="Sig_transdc_resp-reg_receiver"/>
</dbReference>
<dbReference type="PANTHER" id="PTHR47233:SF2">
    <property type="entry name" value="CHEMOTAXIS SIGNAL TRANSDUCTION SYSTEM RESPONSE REGULATOR CHEV"/>
    <property type="match status" value="1"/>
</dbReference>
<dbReference type="SMART" id="SM00260">
    <property type="entry name" value="CheW"/>
    <property type="match status" value="1"/>
</dbReference>
<organism evidence="4 5">
    <name type="scientific">Pseudomonas congelans</name>
    <dbReference type="NCBI Taxonomy" id="200452"/>
    <lineage>
        <taxon>Bacteria</taxon>
        <taxon>Pseudomonadati</taxon>
        <taxon>Pseudomonadota</taxon>
        <taxon>Gammaproteobacteria</taxon>
        <taxon>Pseudomonadales</taxon>
        <taxon>Pseudomonadaceae</taxon>
        <taxon>Pseudomonas</taxon>
    </lineage>
</organism>
<dbReference type="InterPro" id="IPR036061">
    <property type="entry name" value="CheW-like_dom_sf"/>
</dbReference>
<feature type="modified residue" description="4-aspartylphosphate" evidence="1">
    <location>
        <position position="330"/>
    </location>
</feature>
<feature type="domain" description="CheW-like" evidence="3">
    <location>
        <begin position="115"/>
        <end position="254"/>
    </location>
</feature>
<dbReference type="EMBL" id="LJQB01000026">
    <property type="protein sequence ID" value="KPW86413.1"/>
    <property type="molecule type" value="Genomic_DNA"/>
</dbReference>
<proteinExistence type="predicted"/>
<dbReference type="Gene3D" id="2.40.50.180">
    <property type="entry name" value="CheA-289, Domain 4"/>
    <property type="match status" value="1"/>
</dbReference>
<evidence type="ECO:0000313" key="5">
    <source>
        <dbReference type="Proteomes" id="UP000050411"/>
    </source>
</evidence>
<dbReference type="PROSITE" id="PS50110">
    <property type="entry name" value="RESPONSE_REGULATORY"/>
    <property type="match status" value="1"/>
</dbReference>
<keyword evidence="1" id="KW-0597">Phosphoprotein</keyword>
<dbReference type="Pfam" id="PF01584">
    <property type="entry name" value="CheW"/>
    <property type="match status" value="1"/>
</dbReference>
<dbReference type="Pfam" id="PF00072">
    <property type="entry name" value="Response_reg"/>
    <property type="match status" value="1"/>
</dbReference>
<dbReference type="SUPFAM" id="SSF52172">
    <property type="entry name" value="CheY-like"/>
    <property type="match status" value="1"/>
</dbReference>
<feature type="domain" description="Response regulatory" evidence="2">
    <location>
        <begin position="276"/>
        <end position="397"/>
    </location>
</feature>
<dbReference type="AlphaFoldDB" id="A0A0P9PNJ7"/>
<dbReference type="SMART" id="SM00448">
    <property type="entry name" value="REC"/>
    <property type="match status" value="1"/>
</dbReference>
<dbReference type="GO" id="GO:0000160">
    <property type="term" value="P:phosphorelay signal transduction system"/>
    <property type="evidence" value="ECO:0007669"/>
    <property type="project" value="InterPro"/>
</dbReference>
<dbReference type="PANTHER" id="PTHR47233">
    <property type="entry name" value="CHEMOTAXIS PROTEIN CHEV"/>
    <property type="match status" value="1"/>
</dbReference>
<dbReference type="PROSITE" id="PS50851">
    <property type="entry name" value="CHEW"/>
    <property type="match status" value="1"/>
</dbReference>
<dbReference type="PATRIC" id="fig|200452.3.peg.3429"/>
<evidence type="ECO:0000259" key="3">
    <source>
        <dbReference type="PROSITE" id="PS50851"/>
    </source>
</evidence>
<dbReference type="Gene3D" id="3.40.50.2300">
    <property type="match status" value="1"/>
</dbReference>
<protein>
    <submittedName>
        <fullName evidence="4">Chemotaxis protein CheV</fullName>
    </submittedName>
</protein>
<sequence>MLSQDAFLAKHYGVRTRYAGCRNTESDNLPPSPGLTQPKPDCHYRHVGSPLVRRATVQCNDFQWQANGTLGCRLKILKPARLRSITCHRKLFAATRRRNTYSQKVHMSKNVRADSLSLLLFTLRSGKLMAINLLKVSEIIPCPPLTHLPESHPHVKGIATLRGSSLSVIDLSRAIGERPLADPDGGCLIVTDVSRSKQGLHVQAVSKIVHCLTTDIRPPPYGSSSKSFITGVTQVDGVLVQVLDIEKVIHGIAPAQIVVQSTELAKEDAELLSKARILVVDDSQVALQQSIITLRNLGLECHTARSAKEAIDVLLDLQGTARQINVVVSDIEMSEMDGYALTRTLRDTPDFSDLYILLHTSLDSAMNSEKSQIAGANAVLTKFSSPELTKCLIEAARTVVAQGL</sequence>
<dbReference type="GO" id="GO:0006935">
    <property type="term" value="P:chemotaxis"/>
    <property type="evidence" value="ECO:0007669"/>
    <property type="project" value="InterPro"/>
</dbReference>
<dbReference type="Gene3D" id="2.30.30.40">
    <property type="entry name" value="SH3 Domains"/>
    <property type="match status" value="1"/>
</dbReference>
<name>A0A0P9PNJ7_9PSED</name>
<accession>A0A0P9PNJ7</accession>
<evidence type="ECO:0000256" key="1">
    <source>
        <dbReference type="PROSITE-ProRule" id="PRU00169"/>
    </source>
</evidence>
<gene>
    <name evidence="4" type="ORF">ALO92_100257</name>
</gene>
<comment type="caution">
    <text evidence="4">The sequence shown here is derived from an EMBL/GenBank/DDBJ whole genome shotgun (WGS) entry which is preliminary data.</text>
</comment>
<evidence type="ECO:0000313" key="4">
    <source>
        <dbReference type="EMBL" id="KPW86413.1"/>
    </source>
</evidence>
<reference evidence="4 5" key="1">
    <citation type="submission" date="2015-09" db="EMBL/GenBank/DDBJ databases">
        <title>Genome announcement of multiple Pseudomonas syringae strains.</title>
        <authorList>
            <person name="Thakur S."/>
            <person name="Wang P.W."/>
            <person name="Gong Y."/>
            <person name="Weir B.S."/>
            <person name="Guttman D.S."/>
        </authorList>
    </citation>
    <scope>NUCLEOTIDE SEQUENCE [LARGE SCALE GENOMIC DNA]</scope>
    <source>
        <strain evidence="4 5">ICMP19117</strain>
    </source>
</reference>
<evidence type="ECO:0000259" key="2">
    <source>
        <dbReference type="PROSITE" id="PS50110"/>
    </source>
</evidence>